<organism evidence="2 3">
    <name type="scientific">Recurvomyces mirabilis</name>
    <dbReference type="NCBI Taxonomy" id="574656"/>
    <lineage>
        <taxon>Eukaryota</taxon>
        <taxon>Fungi</taxon>
        <taxon>Dikarya</taxon>
        <taxon>Ascomycota</taxon>
        <taxon>Pezizomycotina</taxon>
        <taxon>Dothideomycetes</taxon>
        <taxon>Dothideomycetidae</taxon>
        <taxon>Mycosphaerellales</taxon>
        <taxon>Teratosphaeriaceae</taxon>
        <taxon>Recurvomyces</taxon>
    </lineage>
</organism>
<dbReference type="EMBL" id="JAUTXT010000008">
    <property type="protein sequence ID" value="KAK3676996.1"/>
    <property type="molecule type" value="Genomic_DNA"/>
</dbReference>
<dbReference type="PANTHER" id="PTHR36578:SF2">
    <property type="entry name" value="PA14 DOMAIN-CONTAINING PROTEIN"/>
    <property type="match status" value="1"/>
</dbReference>
<name>A0AAE0WSJ1_9PEZI</name>
<evidence type="ECO:0000256" key="1">
    <source>
        <dbReference type="SAM" id="SignalP"/>
    </source>
</evidence>
<dbReference type="AlphaFoldDB" id="A0AAE0WSJ1"/>
<evidence type="ECO:0000313" key="3">
    <source>
        <dbReference type="Proteomes" id="UP001274830"/>
    </source>
</evidence>
<keyword evidence="1" id="KW-0732">Signal</keyword>
<dbReference type="PANTHER" id="PTHR36578">
    <property type="entry name" value="CHROMOSOME 15, WHOLE GENOME SHOTGUN SEQUENCE"/>
    <property type="match status" value="1"/>
</dbReference>
<evidence type="ECO:0000313" key="2">
    <source>
        <dbReference type="EMBL" id="KAK3676996.1"/>
    </source>
</evidence>
<dbReference type="Proteomes" id="UP001274830">
    <property type="component" value="Unassembled WGS sequence"/>
</dbReference>
<feature type="signal peptide" evidence="1">
    <location>
        <begin position="1"/>
        <end position="17"/>
    </location>
</feature>
<reference evidence="2" key="1">
    <citation type="submission" date="2023-07" db="EMBL/GenBank/DDBJ databases">
        <title>Black Yeasts Isolated from many extreme environments.</title>
        <authorList>
            <person name="Coleine C."/>
            <person name="Stajich J.E."/>
            <person name="Selbmann L."/>
        </authorList>
    </citation>
    <scope>NUCLEOTIDE SEQUENCE</scope>
    <source>
        <strain evidence="2">CCFEE 5485</strain>
    </source>
</reference>
<gene>
    <name evidence="2" type="ORF">LTR78_003201</name>
</gene>
<feature type="chain" id="PRO_5042066613" evidence="1">
    <location>
        <begin position="18"/>
        <end position="366"/>
    </location>
</feature>
<accession>A0AAE0WSJ1</accession>
<comment type="caution">
    <text evidence="2">The sequence shown here is derived from an EMBL/GenBank/DDBJ whole genome shotgun (WGS) entry which is preliminary data.</text>
</comment>
<keyword evidence="3" id="KW-1185">Reference proteome</keyword>
<proteinExistence type="predicted"/>
<sequence>MMRSFSVAALVVGAVIATPVPQGFDWDAIADLAPVPSASIPIVNAAAQQTTVSFAATAAASSVSSAVLAQPTDTSLRMVKRVDNSACAVQPSSQDTASAFSSNQDFAADANNAVTPVGYTLAYSNKAGSSEGVYGYMGYSLLDVYDTATCAARCDSVHGCSSFNIYLERDPSQDPTSTCSDPASTTVIKCVYYGGPVTATSATNVGQWRNDFHVVIAGSNGYVNNSISTPAGYTGPVALGNAAINAPLDCAGHDTYMGVKIFTSGPFDASLCAAACSSQSVYNLAHPPQNGVAQTCQFFNTYVLYNGTQSVGQYCSLYNESWPASFATNVGQYRSADHFTVGYSYTFSNTTGGADVPAGCTNPAHP</sequence>
<protein>
    <submittedName>
        <fullName evidence="2">Uncharacterized protein</fullName>
    </submittedName>
</protein>